<sequence>MLFRRWMGALKHQILHNLRSWGQNRTVIISAHRLSALTEASEILVMQHGSVVQRGQHGNWLASLAGIATCIAISSWKPRWMRLLIAPRRFWPMSKIQNMWPTLKRLLAYGSPYRKTLGLAVLMLWVAAAAEVRRANSDRLLY</sequence>
<gene>
    <name evidence="1" type="primary">mdlB_4</name>
    <name evidence="1" type="ORF">NCTC12965_02613</name>
</gene>
<accession>A0A4U9U4H3</accession>
<evidence type="ECO:0000313" key="1">
    <source>
        <dbReference type="EMBL" id="VTR27775.1"/>
    </source>
</evidence>
<dbReference type="EC" id="3.6.3.44" evidence="1"/>
<keyword evidence="1" id="KW-0067">ATP-binding</keyword>
<dbReference type="AlphaFoldDB" id="A0A4U9U4H3"/>
<dbReference type="GO" id="GO:0005524">
    <property type="term" value="F:ATP binding"/>
    <property type="evidence" value="ECO:0007669"/>
    <property type="project" value="UniProtKB-KW"/>
</dbReference>
<keyword evidence="1" id="KW-0378">Hydrolase</keyword>
<reference evidence="1" key="1">
    <citation type="submission" date="2019-05" db="EMBL/GenBank/DDBJ databases">
        <authorList>
            <consortium name="Pathogen Informatics"/>
        </authorList>
    </citation>
    <scope>NUCLEOTIDE SEQUENCE [LARGE SCALE GENOMIC DNA]</scope>
    <source>
        <strain evidence="1">NCTC12965</strain>
    </source>
</reference>
<keyword evidence="1" id="KW-0547">Nucleotide-binding</keyword>
<protein>
    <submittedName>
        <fullName evidence="1">Multidrug resistance-like ATP-binding protein MdlB</fullName>
        <ecNumber evidence="1">3.6.3.44</ecNumber>
    </submittedName>
</protein>
<dbReference type="SUPFAM" id="SSF52540">
    <property type="entry name" value="P-loop containing nucleoside triphosphate hydrolases"/>
    <property type="match status" value="1"/>
</dbReference>
<dbReference type="EMBL" id="CABEEZ010000054">
    <property type="protein sequence ID" value="VTR27775.1"/>
    <property type="molecule type" value="Genomic_DNA"/>
</dbReference>
<dbReference type="GO" id="GO:0016787">
    <property type="term" value="F:hydrolase activity"/>
    <property type="evidence" value="ECO:0007669"/>
    <property type="project" value="UniProtKB-KW"/>
</dbReference>
<proteinExistence type="predicted"/>
<organism evidence="1">
    <name type="scientific">Serratia fonticola</name>
    <dbReference type="NCBI Taxonomy" id="47917"/>
    <lineage>
        <taxon>Bacteria</taxon>
        <taxon>Pseudomonadati</taxon>
        <taxon>Pseudomonadota</taxon>
        <taxon>Gammaproteobacteria</taxon>
        <taxon>Enterobacterales</taxon>
        <taxon>Yersiniaceae</taxon>
        <taxon>Serratia</taxon>
    </lineage>
</organism>
<dbReference type="Gene3D" id="3.40.50.300">
    <property type="entry name" value="P-loop containing nucleotide triphosphate hydrolases"/>
    <property type="match status" value="1"/>
</dbReference>
<name>A0A4U9U4H3_SERFO</name>
<dbReference type="InterPro" id="IPR027417">
    <property type="entry name" value="P-loop_NTPase"/>
</dbReference>